<dbReference type="KEGG" id="tto:Thethe_00933"/>
<accession>L0IK17</accession>
<feature type="domain" description="HTH gntR-type" evidence="4">
    <location>
        <begin position="39"/>
        <end position="106"/>
    </location>
</feature>
<dbReference type="Pfam" id="PF07729">
    <property type="entry name" value="FCD"/>
    <property type="match status" value="1"/>
</dbReference>
<dbReference type="Pfam" id="PF00392">
    <property type="entry name" value="GntR"/>
    <property type="match status" value="1"/>
</dbReference>
<dbReference type="InterPro" id="IPR036390">
    <property type="entry name" value="WH_DNA-bd_sf"/>
</dbReference>
<dbReference type="EMBL" id="CP003066">
    <property type="protein sequence ID" value="AGB18596.1"/>
    <property type="molecule type" value="Genomic_DNA"/>
</dbReference>
<keyword evidence="2" id="KW-0238">DNA-binding</keyword>
<dbReference type="InterPro" id="IPR000524">
    <property type="entry name" value="Tscrpt_reg_HTH_GntR"/>
</dbReference>
<dbReference type="SUPFAM" id="SSF46785">
    <property type="entry name" value="Winged helix' DNA-binding domain"/>
    <property type="match status" value="1"/>
</dbReference>
<proteinExistence type="predicted"/>
<dbReference type="SMART" id="SM00345">
    <property type="entry name" value="HTH_GNTR"/>
    <property type="match status" value="1"/>
</dbReference>
<dbReference type="PROSITE" id="PS50949">
    <property type="entry name" value="HTH_GNTR"/>
    <property type="match status" value="1"/>
</dbReference>
<dbReference type="InterPro" id="IPR011711">
    <property type="entry name" value="GntR_C"/>
</dbReference>
<evidence type="ECO:0000313" key="5">
    <source>
        <dbReference type="EMBL" id="AGB18596.1"/>
    </source>
</evidence>
<dbReference type="SMART" id="SM00895">
    <property type="entry name" value="FCD"/>
    <property type="match status" value="1"/>
</dbReference>
<keyword evidence="3" id="KW-0804">Transcription</keyword>
<dbReference type="Proteomes" id="UP000010845">
    <property type="component" value="Chromosome"/>
</dbReference>
<dbReference type="CDD" id="cd07377">
    <property type="entry name" value="WHTH_GntR"/>
    <property type="match status" value="1"/>
</dbReference>
<keyword evidence="1" id="KW-0805">Transcription regulation</keyword>
<sequence>MCRIYRNMNINILVYKNTSMQNRGCEAMGLELLENNTYESKKDYIYRMIRKNIIDINLKPGEVISENDIANAFETSRTPIREAFTRLANEELIEIYPQKGTFVSLIDIKRAQEAKFMRVNLEKEIVRQACREFPDDILFQLEANINQQEFCVMKENYITIFDLDNEMHELIYRGCKMDRIWSAIRFISGDYDRIRTLRLSSDTDWNAIIDDHKQLIKSIKDKDEERGLKIISDHLTMIDRDVILLKEKYPEYFKQ</sequence>
<dbReference type="PANTHER" id="PTHR43537:SF5">
    <property type="entry name" value="UXU OPERON TRANSCRIPTIONAL REGULATOR"/>
    <property type="match status" value="1"/>
</dbReference>
<dbReference type="Gene3D" id="1.10.10.10">
    <property type="entry name" value="Winged helix-like DNA-binding domain superfamily/Winged helix DNA-binding domain"/>
    <property type="match status" value="1"/>
</dbReference>
<dbReference type="HOGENOM" id="CLU_017584_5_2_9"/>
<dbReference type="Gene3D" id="1.20.120.530">
    <property type="entry name" value="GntR ligand-binding domain-like"/>
    <property type="match status" value="1"/>
</dbReference>
<dbReference type="PATRIC" id="fig|698948.3.peg.930"/>
<gene>
    <name evidence="5" type="ORF">Thethe_00933</name>
</gene>
<dbReference type="GO" id="GO:0003677">
    <property type="term" value="F:DNA binding"/>
    <property type="evidence" value="ECO:0007669"/>
    <property type="project" value="UniProtKB-KW"/>
</dbReference>
<evidence type="ECO:0000256" key="3">
    <source>
        <dbReference type="ARBA" id="ARBA00023163"/>
    </source>
</evidence>
<reference evidence="5 6" key="1">
    <citation type="submission" date="2012-03" db="EMBL/GenBank/DDBJ databases">
        <title>Complete sequence of chromosome of Thermoanaerobacterium thermosaccharolyticum M0795.</title>
        <authorList>
            <consortium name="US DOE Joint Genome Institute"/>
            <person name="Lucas S."/>
            <person name="Han J."/>
            <person name="Lapidus A."/>
            <person name="Cheng J.-F."/>
            <person name="Goodwin L."/>
            <person name="Pitluck S."/>
            <person name="Peters L."/>
            <person name="Teshima H."/>
            <person name="Detter J.C."/>
            <person name="Han C."/>
            <person name="Tapia R."/>
            <person name="Land M."/>
            <person name="Hauser L."/>
            <person name="Kyrpides N."/>
            <person name="Ivanova N."/>
            <person name="Pagani I."/>
            <person name="Feinberg L."/>
            <person name="Folden J."/>
            <person name="Hogsett D."/>
            <person name="Shaw J."/>
            <person name="Woyke T."/>
        </authorList>
    </citation>
    <scope>NUCLEOTIDE SEQUENCE [LARGE SCALE GENOMIC DNA]</scope>
    <source>
        <strain evidence="5 6">M0795</strain>
    </source>
</reference>
<dbReference type="SUPFAM" id="SSF48008">
    <property type="entry name" value="GntR ligand-binding domain-like"/>
    <property type="match status" value="1"/>
</dbReference>
<dbReference type="InterPro" id="IPR008920">
    <property type="entry name" value="TF_FadR/GntR_C"/>
</dbReference>
<protein>
    <submittedName>
        <fullName evidence="5">Transcriptional regulator</fullName>
    </submittedName>
</protein>
<dbReference type="InterPro" id="IPR036388">
    <property type="entry name" value="WH-like_DNA-bd_sf"/>
</dbReference>
<organism evidence="5 6">
    <name type="scientific">Thermoanaerobacterium thermosaccharolyticum M0795</name>
    <dbReference type="NCBI Taxonomy" id="698948"/>
    <lineage>
        <taxon>Bacteria</taxon>
        <taxon>Bacillati</taxon>
        <taxon>Bacillota</taxon>
        <taxon>Clostridia</taxon>
        <taxon>Thermoanaerobacterales</taxon>
        <taxon>Thermoanaerobacteraceae</taxon>
        <taxon>Thermoanaerobacterium</taxon>
    </lineage>
</organism>
<evidence type="ECO:0000259" key="4">
    <source>
        <dbReference type="PROSITE" id="PS50949"/>
    </source>
</evidence>
<dbReference type="GO" id="GO:0003700">
    <property type="term" value="F:DNA-binding transcription factor activity"/>
    <property type="evidence" value="ECO:0007669"/>
    <property type="project" value="InterPro"/>
</dbReference>
<evidence type="ECO:0000313" key="6">
    <source>
        <dbReference type="Proteomes" id="UP000010845"/>
    </source>
</evidence>
<dbReference type="AlphaFoldDB" id="L0IK17"/>
<name>L0IK17_THETR</name>
<evidence type="ECO:0000256" key="2">
    <source>
        <dbReference type="ARBA" id="ARBA00023125"/>
    </source>
</evidence>
<dbReference type="PANTHER" id="PTHR43537">
    <property type="entry name" value="TRANSCRIPTIONAL REGULATOR, GNTR FAMILY"/>
    <property type="match status" value="1"/>
</dbReference>
<evidence type="ECO:0000256" key="1">
    <source>
        <dbReference type="ARBA" id="ARBA00023015"/>
    </source>
</evidence>